<evidence type="ECO:0000313" key="4">
    <source>
        <dbReference type="Proteomes" id="UP001442494"/>
    </source>
</evidence>
<dbReference type="Proteomes" id="UP001442494">
    <property type="component" value="Unassembled WGS sequence"/>
</dbReference>
<dbReference type="Pfam" id="PF05193">
    <property type="entry name" value="Peptidase_M16_C"/>
    <property type="match status" value="1"/>
</dbReference>
<dbReference type="Pfam" id="PF00675">
    <property type="entry name" value="Peptidase_M16"/>
    <property type="match status" value="1"/>
</dbReference>
<dbReference type="PANTHER" id="PTHR11851">
    <property type="entry name" value="METALLOPROTEASE"/>
    <property type="match status" value="1"/>
</dbReference>
<dbReference type="InterPro" id="IPR007863">
    <property type="entry name" value="Peptidase_M16_C"/>
</dbReference>
<comment type="caution">
    <text evidence="3">The sequence shown here is derived from an EMBL/GenBank/DDBJ whole genome shotgun (WGS) entry which is preliminary data.</text>
</comment>
<dbReference type="Gene3D" id="3.30.830.10">
    <property type="entry name" value="Metalloenzyme, LuxS/M16 peptidase-like"/>
    <property type="match status" value="2"/>
</dbReference>
<sequence>MQWFGHLRGKDGRRKHYFVFLFSFAFLLFSFLLPAVADTARHYTELKFSPVPEVKVPEYTRYQMDNGMIVYLMQDRELPLVSGTALIRTGDRLEPGEKIGLAGLVGEVLRTGGTAKHSGNELNELLEQRAASVETSINTTVGSANFSSLSEDLNEVFSLFAEVIKEPVFAQEKLALAKTQQRGEIARRNDDPGDIASREFQKLIYGDSSPYARTVEYQTLDNITREDLVSFYQKYFLPSNVILGIVGDFDKSAMRQLIEEKFGNWKPSGVKQEAPIPSASQAKKGGIFMVNQPQLTQSNVLMGHLGGQLNSPDFAALEVLNGVLNGFGGRLFNEVRSRQGLAYSVYGYWSPQFDYPGTFLAGGQTRSDATVPFIKGVLAEIERIRTSAITPAELAYAKESELNSFVFKFQDPSQTLSRLMRYEYYGYPPDFIFRYRKALEATTIEDVQQVAQKYLQPENIVTLVVGNAAEINPPLTSLTPNVTSVDISIPTPKSSNR</sequence>
<accession>A0ABV0JPJ9</accession>
<evidence type="ECO:0000313" key="3">
    <source>
        <dbReference type="EMBL" id="MEP0865405.1"/>
    </source>
</evidence>
<organism evidence="3 4">
    <name type="scientific">Funiculus sociatus GB2-A5</name>
    <dbReference type="NCBI Taxonomy" id="2933946"/>
    <lineage>
        <taxon>Bacteria</taxon>
        <taxon>Bacillati</taxon>
        <taxon>Cyanobacteriota</taxon>
        <taxon>Cyanophyceae</taxon>
        <taxon>Coleofasciculales</taxon>
        <taxon>Coleofasciculaceae</taxon>
        <taxon>Funiculus</taxon>
    </lineage>
</organism>
<reference evidence="3 4" key="1">
    <citation type="submission" date="2022-04" db="EMBL/GenBank/DDBJ databases">
        <title>Positive selection, recombination, and allopatry shape intraspecific diversity of widespread and dominant cyanobacteria.</title>
        <authorList>
            <person name="Wei J."/>
            <person name="Shu W."/>
            <person name="Hu C."/>
        </authorList>
    </citation>
    <scope>NUCLEOTIDE SEQUENCE [LARGE SCALE GENOMIC DNA]</scope>
    <source>
        <strain evidence="3 4">GB2-A5</strain>
    </source>
</reference>
<proteinExistence type="predicted"/>
<dbReference type="EMBL" id="JAMPKK010000026">
    <property type="protein sequence ID" value="MEP0865405.1"/>
    <property type="molecule type" value="Genomic_DNA"/>
</dbReference>
<feature type="domain" description="Peptidase M16 N-terminal" evidence="1">
    <location>
        <begin position="86"/>
        <end position="193"/>
    </location>
</feature>
<dbReference type="SUPFAM" id="SSF63411">
    <property type="entry name" value="LuxS/MPP-like metallohydrolase"/>
    <property type="match status" value="2"/>
</dbReference>
<feature type="domain" description="Peptidase M16 C-terminal" evidence="2">
    <location>
        <begin position="222"/>
        <end position="399"/>
    </location>
</feature>
<dbReference type="InterPro" id="IPR011249">
    <property type="entry name" value="Metalloenz_LuxS/M16"/>
</dbReference>
<evidence type="ECO:0000259" key="1">
    <source>
        <dbReference type="Pfam" id="PF00675"/>
    </source>
</evidence>
<evidence type="ECO:0000259" key="2">
    <source>
        <dbReference type="Pfam" id="PF05193"/>
    </source>
</evidence>
<dbReference type="PANTHER" id="PTHR11851:SF225">
    <property type="entry name" value="NON-PEPTIDASE HOMOLOG YMXG"/>
    <property type="match status" value="1"/>
</dbReference>
<keyword evidence="4" id="KW-1185">Reference proteome</keyword>
<dbReference type="InterPro" id="IPR011765">
    <property type="entry name" value="Pept_M16_N"/>
</dbReference>
<protein>
    <submittedName>
        <fullName evidence="3">Insulinase family protein</fullName>
    </submittedName>
</protein>
<name>A0ABV0JPJ9_9CYAN</name>
<gene>
    <name evidence="3" type="ORF">NDI37_13100</name>
</gene>
<dbReference type="RefSeq" id="WP_190421338.1">
    <property type="nucleotide sequence ID" value="NZ_JAMPKK010000026.1"/>
</dbReference>
<dbReference type="InterPro" id="IPR050361">
    <property type="entry name" value="MPP/UQCRC_Complex"/>
</dbReference>